<dbReference type="PROSITE" id="PS50850">
    <property type="entry name" value="MFS"/>
    <property type="match status" value="1"/>
</dbReference>
<dbReference type="InterPro" id="IPR005829">
    <property type="entry name" value="Sugar_transporter_CS"/>
</dbReference>
<dbReference type="PROSITE" id="PS00216">
    <property type="entry name" value="SUGAR_TRANSPORT_1"/>
    <property type="match status" value="1"/>
</dbReference>
<keyword evidence="4 8" id="KW-1133">Transmembrane helix</keyword>
<dbReference type="CDD" id="cd17358">
    <property type="entry name" value="MFS_GLUT6_8_Class3_like"/>
    <property type="match status" value="1"/>
</dbReference>
<feature type="domain" description="Rab-GAP TBC" evidence="9">
    <location>
        <begin position="562"/>
        <end position="744"/>
    </location>
</feature>
<dbReference type="AlphaFoldDB" id="U4UIC9"/>
<dbReference type="InterPro" id="IPR043039">
    <property type="entry name" value="TBC1D7_dom2"/>
</dbReference>
<evidence type="ECO:0000256" key="2">
    <source>
        <dbReference type="ARBA" id="ARBA00022475"/>
    </source>
</evidence>
<keyword evidence="3 8" id="KW-0812">Transmembrane</keyword>
<feature type="transmembrane region" description="Helical" evidence="8">
    <location>
        <begin position="461"/>
        <end position="480"/>
    </location>
</feature>
<feature type="transmembrane region" description="Helical" evidence="8">
    <location>
        <begin position="95"/>
        <end position="113"/>
    </location>
</feature>
<feature type="transmembrane region" description="Helical" evidence="8">
    <location>
        <begin position="208"/>
        <end position="229"/>
    </location>
</feature>
<accession>U4UIC9</accession>
<dbReference type="FunFam" id="1.20.1250.20:FF:000055">
    <property type="entry name" value="Facilitated trehalose transporter Tret1-2 homolog"/>
    <property type="match status" value="1"/>
</dbReference>
<dbReference type="OrthoDB" id="18718at2759"/>
<dbReference type="PROSITE" id="PS50086">
    <property type="entry name" value="TBC_RABGAP"/>
    <property type="match status" value="1"/>
</dbReference>
<dbReference type="InterPro" id="IPR020846">
    <property type="entry name" value="MFS_dom"/>
</dbReference>
<dbReference type="InterPro" id="IPR005828">
    <property type="entry name" value="MFS_sugar_transport-like"/>
</dbReference>
<evidence type="ECO:0000259" key="10">
    <source>
        <dbReference type="PROSITE" id="PS50850"/>
    </source>
</evidence>
<sequence>MSETKEHPRVVPYRYNVVAGSEEDAKKGSEGQVDIQIGKIDALPPSRAFLYIAACTGNLAAFTCGITLGWTSPVLPKLQDLSLSPLSEVVSVSDAGWIGSLLPLGASLGPFIVGAAADKIGRKKTLLLGNIPFIVGFLLNIMATNVYYLLVSRFICGVSVGLTFTVLPMYTGEIAEDEVRGTLGTYLQLFTVIGLLFSFVLGPYIPVTLFNAACIVVPSIFLVAFFFFIPESPSFLLSVGETDAAEQALMKLRNRSAPSEVREELQAMLVEVNKSLDSKGSFMDIFKSKGLLKAYLLSNGLLVFQQVSGINVVLFFAQTIFQDAGVAMKPELCTIMIGVVQVVFTGLTSGLIDKQGKRLLLMLSAVGMTVAQGGLAYYFYLKDSDSDVSAFTWLPIACLIGYIITFCLGFGPIPWAVMGEMFPANVKSVASMTTGATCWFLAFLLTKYFSAVVGLIGKAGSFGLFGGCCALAFAFVYKFLPETKGKSLQEIQDMLSGKSGNPIFCLIINSGQKMATDERNFRSIYYEKVGFKSVEEKKSLEILLKEKSLDRGKLGQFCLRFTVPHSYRSLLWKLLLGVLPMQVNCHSFVMSQRKQEYNDLLHTLQVLRMIEEKTAKFKVFLAMWQIKTNDLTFDVSVLYDKNSSASSFVAIVKSLIHFFDDDADIFWIANKFYDNVVNMKGDIPRLIEVTHNLLEKEDPEFYKTLKSNAVLDNLPLAKWFDCCFAGIFNDNCIIRIWDKICGGSYKILAYLVTFSLTTLRHRIIKMTDVASITQCIKNIPEDTADNIVNKTIDMWQHNGSPLTVHDKPKPT</sequence>
<dbReference type="GO" id="GO:0051119">
    <property type="term" value="F:sugar transmembrane transporter activity"/>
    <property type="evidence" value="ECO:0007669"/>
    <property type="project" value="InterPro"/>
</dbReference>
<dbReference type="InterPro" id="IPR036259">
    <property type="entry name" value="MFS_trans_sf"/>
</dbReference>
<keyword evidence="2" id="KW-1003">Cell membrane</keyword>
<name>U4UIC9_DENPD</name>
<dbReference type="Gene3D" id="1.10.10.750">
    <property type="entry name" value="Ypt/Rab-GAP domain of gyp1p, domain 1"/>
    <property type="match status" value="1"/>
</dbReference>
<protein>
    <recommendedName>
        <fullName evidence="13">TBC1 domain family member 7</fullName>
    </recommendedName>
</protein>
<feature type="transmembrane region" description="Helical" evidence="8">
    <location>
        <begin position="392"/>
        <end position="417"/>
    </location>
</feature>
<evidence type="ECO:0000256" key="6">
    <source>
        <dbReference type="ARBA" id="ARBA00023180"/>
    </source>
</evidence>
<proteinExistence type="inferred from homology"/>
<dbReference type="Pfam" id="PF00083">
    <property type="entry name" value="Sugar_tr"/>
    <property type="match status" value="1"/>
</dbReference>
<dbReference type="SUPFAM" id="SSF47923">
    <property type="entry name" value="Ypt/Rab-GAP domain of gyp1p"/>
    <property type="match status" value="2"/>
</dbReference>
<dbReference type="SUPFAM" id="SSF103473">
    <property type="entry name" value="MFS general substrate transporter"/>
    <property type="match status" value="1"/>
</dbReference>
<dbReference type="Gene3D" id="1.10.472.80">
    <property type="entry name" value="Ypt/Rab-GAP domain of gyp1p, domain 3"/>
    <property type="match status" value="1"/>
</dbReference>
<dbReference type="InterPro" id="IPR035969">
    <property type="entry name" value="Rab-GAP_TBC_sf"/>
</dbReference>
<dbReference type="InterPro" id="IPR003663">
    <property type="entry name" value="Sugar/inositol_transpt"/>
</dbReference>
<keyword evidence="5 8" id="KW-0472">Membrane</keyword>
<dbReference type="InterPro" id="IPR000195">
    <property type="entry name" value="Rab-GAP-TBC_dom"/>
</dbReference>
<feature type="transmembrane region" description="Helical" evidence="8">
    <location>
        <begin position="332"/>
        <end position="352"/>
    </location>
</feature>
<comment type="subcellular location">
    <subcellularLocation>
        <location evidence="1">Cell membrane</location>
        <topology evidence="1">Multi-pass membrane protein</topology>
    </subcellularLocation>
</comment>
<gene>
    <name evidence="11" type="ORF">D910_10080</name>
</gene>
<feature type="transmembrane region" description="Helical" evidence="8">
    <location>
        <begin position="125"/>
        <end position="143"/>
    </location>
</feature>
<evidence type="ECO:0000256" key="4">
    <source>
        <dbReference type="ARBA" id="ARBA00022989"/>
    </source>
</evidence>
<dbReference type="PRINTS" id="PR00171">
    <property type="entry name" value="SUGRTRNSPORT"/>
</dbReference>
<feature type="transmembrane region" description="Helical" evidence="8">
    <location>
        <begin position="48"/>
        <end position="75"/>
    </location>
</feature>
<evidence type="ECO:0008006" key="13">
    <source>
        <dbReference type="Google" id="ProtNLM"/>
    </source>
</evidence>
<dbReference type="Gene3D" id="1.20.1250.20">
    <property type="entry name" value="MFS general substrate transporter like domains"/>
    <property type="match status" value="1"/>
</dbReference>
<feature type="transmembrane region" description="Helical" evidence="8">
    <location>
        <begin position="296"/>
        <end position="320"/>
    </location>
</feature>
<dbReference type="InterPro" id="IPR050549">
    <property type="entry name" value="MFS_Trehalose_Transporter"/>
</dbReference>
<evidence type="ECO:0000256" key="8">
    <source>
        <dbReference type="SAM" id="Phobius"/>
    </source>
</evidence>
<comment type="similarity">
    <text evidence="7">Belongs to the major facilitator superfamily. Sugar transporter (TC 2.A.1.1) family. Trehalose transporter subfamily.</text>
</comment>
<reference evidence="11 12" key="1">
    <citation type="journal article" date="2013" name="Genome Biol.">
        <title>Draft genome of the mountain pine beetle, Dendroctonus ponderosae Hopkins, a major forest pest.</title>
        <authorList>
            <person name="Keeling C.I."/>
            <person name="Yuen M.M."/>
            <person name="Liao N.Y."/>
            <person name="Docking T.R."/>
            <person name="Chan S.K."/>
            <person name="Taylor G.A."/>
            <person name="Palmquist D.L."/>
            <person name="Jackman S.D."/>
            <person name="Nguyen A."/>
            <person name="Li M."/>
            <person name="Henderson H."/>
            <person name="Janes J.K."/>
            <person name="Zhao Y."/>
            <person name="Pandoh P."/>
            <person name="Moore R."/>
            <person name="Sperling F.A."/>
            <person name="Huber D.P."/>
            <person name="Birol I."/>
            <person name="Jones S.J."/>
            <person name="Bohlmann J."/>
        </authorList>
    </citation>
    <scope>NUCLEOTIDE SEQUENCE</scope>
</reference>
<evidence type="ECO:0000256" key="1">
    <source>
        <dbReference type="ARBA" id="ARBA00004651"/>
    </source>
</evidence>
<evidence type="ECO:0000256" key="5">
    <source>
        <dbReference type="ARBA" id="ARBA00023136"/>
    </source>
</evidence>
<dbReference type="Gene3D" id="1.10.8.680">
    <property type="entry name" value="Ypt/Rab-GAP domain of gyp1p, domain 2"/>
    <property type="match status" value="1"/>
</dbReference>
<feature type="transmembrane region" description="Helical" evidence="8">
    <location>
        <begin position="359"/>
        <end position="380"/>
    </location>
</feature>
<organism evidence="11 12">
    <name type="scientific">Dendroctonus ponderosae</name>
    <name type="common">Mountain pine beetle</name>
    <dbReference type="NCBI Taxonomy" id="77166"/>
    <lineage>
        <taxon>Eukaryota</taxon>
        <taxon>Metazoa</taxon>
        <taxon>Ecdysozoa</taxon>
        <taxon>Arthropoda</taxon>
        <taxon>Hexapoda</taxon>
        <taxon>Insecta</taxon>
        <taxon>Pterygota</taxon>
        <taxon>Neoptera</taxon>
        <taxon>Endopterygota</taxon>
        <taxon>Coleoptera</taxon>
        <taxon>Polyphaga</taxon>
        <taxon>Cucujiformia</taxon>
        <taxon>Curculionidae</taxon>
        <taxon>Scolytinae</taxon>
        <taxon>Dendroctonus</taxon>
    </lineage>
</organism>
<dbReference type="EMBL" id="KB632334">
    <property type="protein sequence ID" value="ERL92772.1"/>
    <property type="molecule type" value="Genomic_DNA"/>
</dbReference>
<feature type="transmembrane region" description="Helical" evidence="8">
    <location>
        <begin position="149"/>
        <end position="171"/>
    </location>
</feature>
<evidence type="ECO:0000313" key="12">
    <source>
        <dbReference type="Proteomes" id="UP000030742"/>
    </source>
</evidence>
<feature type="transmembrane region" description="Helical" evidence="8">
    <location>
        <begin position="183"/>
        <end position="202"/>
    </location>
</feature>
<dbReference type="NCBIfam" id="TIGR00879">
    <property type="entry name" value="SP"/>
    <property type="match status" value="1"/>
</dbReference>
<dbReference type="PROSITE" id="PS00217">
    <property type="entry name" value="SUGAR_TRANSPORT_2"/>
    <property type="match status" value="1"/>
</dbReference>
<evidence type="ECO:0000313" key="11">
    <source>
        <dbReference type="EMBL" id="ERL92772.1"/>
    </source>
</evidence>
<keyword evidence="6" id="KW-0325">Glycoprotein</keyword>
<feature type="transmembrane region" description="Helical" evidence="8">
    <location>
        <begin position="429"/>
        <end position="449"/>
    </location>
</feature>
<dbReference type="GO" id="GO:0005886">
    <property type="term" value="C:plasma membrane"/>
    <property type="evidence" value="ECO:0007669"/>
    <property type="project" value="UniProtKB-SubCell"/>
</dbReference>
<dbReference type="Proteomes" id="UP000030742">
    <property type="component" value="Unassembled WGS sequence"/>
</dbReference>
<evidence type="ECO:0000259" key="9">
    <source>
        <dbReference type="PROSITE" id="PS50086"/>
    </source>
</evidence>
<evidence type="ECO:0000256" key="3">
    <source>
        <dbReference type="ARBA" id="ARBA00022692"/>
    </source>
</evidence>
<dbReference type="PANTHER" id="PTHR48021">
    <property type="match status" value="1"/>
</dbReference>
<dbReference type="InterPro" id="IPR044775">
    <property type="entry name" value="MFS_ERD6/Tret1-like"/>
</dbReference>
<dbReference type="PANTHER" id="PTHR48021:SF47">
    <property type="entry name" value="GH17672P"/>
    <property type="match status" value="1"/>
</dbReference>
<dbReference type="Pfam" id="PF00566">
    <property type="entry name" value="RabGAP-TBC"/>
    <property type="match status" value="1"/>
</dbReference>
<feature type="domain" description="Major facilitator superfamily (MFS) profile" evidence="10">
    <location>
        <begin position="49"/>
        <end position="484"/>
    </location>
</feature>
<evidence type="ECO:0000256" key="7">
    <source>
        <dbReference type="ARBA" id="ARBA00024348"/>
    </source>
</evidence>